<dbReference type="PANTHER" id="PTHR40129:SF2">
    <property type="entry name" value="KETOPANTOATE REDUCTASE N-TERMINAL DOMAIN-CONTAINING PROTEIN"/>
    <property type="match status" value="1"/>
</dbReference>
<protein>
    <submittedName>
        <fullName evidence="1">Uncharacterized protein</fullName>
    </submittedName>
</protein>
<name>A0A2K1QW32_9PEZI</name>
<sequence length="312" mass="34954">MQEIDLLILGAGWTSTFLVPLLQSSSLTYALTTTDGRSAGSDNTIRFKYDPSAEDQSYFASLPAARYVLVTFPVKGTADANKLVDSYVDTHPRVAESVRWIVLGSTGIWQKGSRYTGVEKTSDAGSRQRTEESHWLDRYSPYDRENERAIAEEAYLGRGALVLNLSGLWDGEKRDPKNWVERVATTKEAVEGKTSLHMVHGVDVGRALLAIVQAWEKDRGTDECKRVHGQRWMLTDGFVYDWWALFAGWADVGSSSEVAGQPQPSKQSQWVYELMNETGVKALPRSVEQLGRCYDSREFWTTFGLGPLKARI</sequence>
<keyword evidence="2" id="KW-1185">Reference proteome</keyword>
<dbReference type="Gene3D" id="3.40.50.720">
    <property type="entry name" value="NAD(P)-binding Rossmann-like Domain"/>
    <property type="match status" value="1"/>
</dbReference>
<dbReference type="STRING" id="2082308.A0A2K1QW32"/>
<evidence type="ECO:0000313" key="1">
    <source>
        <dbReference type="EMBL" id="PNS19268.1"/>
    </source>
</evidence>
<dbReference type="PANTHER" id="PTHR40129">
    <property type="entry name" value="KETOPANTOATE REDUCTASE N-TERMINAL DOMAIN-CONTAINING PROTEIN"/>
    <property type="match status" value="1"/>
</dbReference>
<dbReference type="InParanoid" id="A0A2K1QW32"/>
<organism evidence="1 2">
    <name type="scientific">Sphaceloma murrayae</name>
    <dbReference type="NCBI Taxonomy" id="2082308"/>
    <lineage>
        <taxon>Eukaryota</taxon>
        <taxon>Fungi</taxon>
        <taxon>Dikarya</taxon>
        <taxon>Ascomycota</taxon>
        <taxon>Pezizomycotina</taxon>
        <taxon>Dothideomycetes</taxon>
        <taxon>Dothideomycetidae</taxon>
        <taxon>Myriangiales</taxon>
        <taxon>Elsinoaceae</taxon>
        <taxon>Sphaceloma</taxon>
    </lineage>
</organism>
<dbReference type="AlphaFoldDB" id="A0A2K1QW32"/>
<gene>
    <name evidence="1" type="ORF">CAC42_2445</name>
</gene>
<evidence type="ECO:0000313" key="2">
    <source>
        <dbReference type="Proteomes" id="UP000243797"/>
    </source>
</evidence>
<reference evidence="1 2" key="1">
    <citation type="submission" date="2017-06" db="EMBL/GenBank/DDBJ databases">
        <title>Draft genome sequence of a variant of Elsinoe murrayae.</title>
        <authorList>
            <person name="Cheng Q."/>
        </authorList>
    </citation>
    <scope>NUCLEOTIDE SEQUENCE [LARGE SCALE GENOMIC DNA]</scope>
    <source>
        <strain evidence="1 2">CQ-2017a</strain>
    </source>
</reference>
<dbReference type="Proteomes" id="UP000243797">
    <property type="component" value="Unassembled WGS sequence"/>
</dbReference>
<proteinExistence type="predicted"/>
<dbReference type="OrthoDB" id="674948at2759"/>
<comment type="caution">
    <text evidence="1">The sequence shown here is derived from an EMBL/GenBank/DDBJ whole genome shotgun (WGS) entry which is preliminary data.</text>
</comment>
<dbReference type="EMBL" id="NKHZ01000032">
    <property type="protein sequence ID" value="PNS19268.1"/>
    <property type="molecule type" value="Genomic_DNA"/>
</dbReference>
<accession>A0A2K1QW32</accession>